<evidence type="ECO:0000313" key="2">
    <source>
        <dbReference type="Proteomes" id="UP000825729"/>
    </source>
</evidence>
<dbReference type="Proteomes" id="UP000825729">
    <property type="component" value="Unassembled WGS sequence"/>
</dbReference>
<dbReference type="EMBL" id="JAINDJ010000007">
    <property type="protein sequence ID" value="KAG9441630.1"/>
    <property type="molecule type" value="Genomic_DNA"/>
</dbReference>
<protein>
    <submittedName>
        <fullName evidence="1">Uncharacterized protein</fullName>
    </submittedName>
</protein>
<dbReference type="InterPro" id="IPR004158">
    <property type="entry name" value="DUF247_pln"/>
</dbReference>
<evidence type="ECO:0000313" key="1">
    <source>
        <dbReference type="EMBL" id="KAG9441630.1"/>
    </source>
</evidence>
<gene>
    <name evidence="1" type="ORF">H6P81_017484</name>
</gene>
<proteinExistence type="predicted"/>
<reference evidence="1 2" key="1">
    <citation type="submission" date="2021-07" db="EMBL/GenBank/DDBJ databases">
        <title>The Aristolochia fimbriata genome: insights into angiosperm evolution, floral development and chemical biosynthesis.</title>
        <authorList>
            <person name="Jiao Y."/>
        </authorList>
    </citation>
    <scope>NUCLEOTIDE SEQUENCE [LARGE SCALE GENOMIC DNA]</scope>
    <source>
        <strain evidence="1">IBCAS-2021</strain>
        <tissue evidence="1">Leaf</tissue>
    </source>
</reference>
<accession>A0AAV7DYB6</accession>
<sequence length="187" mass="22323">MAQAANSDTGESLENFEGYKEEMMIRAEAELEAFDHQTSETGDREATIYKVPDIMREGDQNTYFPTYFPVSARYTRNPDHIFDDMRRHHYFFHLHSVLSRNKTKTLQDYLLMVHNLKDEIRNCYAFKETVRTDFKRLMCLVINSCFIVDLFLTFHEGKLTPDKDLLCAHRRVHIIWYYSLYSDQPRE</sequence>
<dbReference type="Pfam" id="PF03140">
    <property type="entry name" value="DUF247"/>
    <property type="match status" value="1"/>
</dbReference>
<comment type="caution">
    <text evidence="1">The sequence shown here is derived from an EMBL/GenBank/DDBJ whole genome shotgun (WGS) entry which is preliminary data.</text>
</comment>
<dbReference type="PANTHER" id="PTHR31170">
    <property type="entry name" value="BNAC04G53230D PROTEIN"/>
    <property type="match status" value="1"/>
</dbReference>
<dbReference type="AlphaFoldDB" id="A0AAV7DYB6"/>
<organism evidence="1 2">
    <name type="scientific">Aristolochia fimbriata</name>
    <name type="common">White veined hardy Dutchman's pipe vine</name>
    <dbReference type="NCBI Taxonomy" id="158543"/>
    <lineage>
        <taxon>Eukaryota</taxon>
        <taxon>Viridiplantae</taxon>
        <taxon>Streptophyta</taxon>
        <taxon>Embryophyta</taxon>
        <taxon>Tracheophyta</taxon>
        <taxon>Spermatophyta</taxon>
        <taxon>Magnoliopsida</taxon>
        <taxon>Magnoliidae</taxon>
        <taxon>Piperales</taxon>
        <taxon>Aristolochiaceae</taxon>
        <taxon>Aristolochia</taxon>
    </lineage>
</organism>
<keyword evidence="2" id="KW-1185">Reference proteome</keyword>
<name>A0AAV7DYB6_ARIFI</name>